<keyword evidence="4" id="KW-1185">Reference proteome</keyword>
<evidence type="ECO:0000313" key="3">
    <source>
        <dbReference type="EMBL" id="GAA3213945.1"/>
    </source>
</evidence>
<comment type="caution">
    <text evidence="3">The sequence shown here is derived from an EMBL/GenBank/DDBJ whole genome shotgun (WGS) entry which is preliminary data.</text>
</comment>
<accession>A0ABP6QD60</accession>
<evidence type="ECO:0000313" key="4">
    <source>
        <dbReference type="Proteomes" id="UP001501237"/>
    </source>
</evidence>
<dbReference type="PANTHER" id="PTHR35372">
    <property type="entry name" value="ATP BINDING PROTEIN-RELATED"/>
    <property type="match status" value="1"/>
</dbReference>
<protein>
    <submittedName>
        <fullName evidence="3">Bifunctional DNA primase/polymerase</fullName>
    </submittedName>
</protein>
<feature type="domain" description="DNA primase/polymerase bifunctional N-terminal" evidence="2">
    <location>
        <begin position="9"/>
        <end position="189"/>
    </location>
</feature>
<evidence type="ECO:0000256" key="1">
    <source>
        <dbReference type="ARBA" id="ARBA00022801"/>
    </source>
</evidence>
<sequence length="315" mass="33917">MVTRTLPFALAAARRGWHIFPLRTGHKTPVARFTNWEAHATTDADRITAFWTRGPFNIAIACGPSGLVVIDLDMPKPGEQPPEEWNMLGINEGADVLAVLAERRGKPYPFDTFTVRTRRGGTHLYFTAPPGVELRNTNGRSSNGLGWLIDTRAAGGYVVAPGSYVDLSDGAGSYDIVNDMPPAPLPDWLRWRLTIVRTPRRATPLSAPKGPQVGDLDAYAQAALKGETQRVADAQVGGRNHALNKAAYNLGQLVGSGTIPENIARDALTHAAAVHSDPGIRPYPVTEAEALATINAALAAGARRPRTLTRRQEVA</sequence>
<name>A0ABP6QD60_9ACTN</name>
<dbReference type="CDD" id="cd04859">
    <property type="entry name" value="Prim_Pol"/>
    <property type="match status" value="1"/>
</dbReference>
<dbReference type="EMBL" id="BAAAUV010000007">
    <property type="protein sequence ID" value="GAA3213945.1"/>
    <property type="molecule type" value="Genomic_DNA"/>
</dbReference>
<keyword evidence="1" id="KW-0378">Hydrolase</keyword>
<dbReference type="Proteomes" id="UP001501237">
    <property type="component" value="Unassembled WGS sequence"/>
</dbReference>
<evidence type="ECO:0000259" key="2">
    <source>
        <dbReference type="SMART" id="SM00943"/>
    </source>
</evidence>
<dbReference type="InterPro" id="IPR015330">
    <property type="entry name" value="DNA_primase/pol_bifunc_N"/>
</dbReference>
<dbReference type="PANTHER" id="PTHR35372:SF2">
    <property type="entry name" value="SF3 HELICASE DOMAIN-CONTAINING PROTEIN"/>
    <property type="match status" value="1"/>
</dbReference>
<dbReference type="InterPro" id="IPR051620">
    <property type="entry name" value="ORF904-like_C"/>
</dbReference>
<dbReference type="SMART" id="SM00943">
    <property type="entry name" value="Prim-Pol"/>
    <property type="match status" value="1"/>
</dbReference>
<organism evidence="3 4">
    <name type="scientific">Actinocorallia longicatena</name>
    <dbReference type="NCBI Taxonomy" id="111803"/>
    <lineage>
        <taxon>Bacteria</taxon>
        <taxon>Bacillati</taxon>
        <taxon>Actinomycetota</taxon>
        <taxon>Actinomycetes</taxon>
        <taxon>Streptosporangiales</taxon>
        <taxon>Thermomonosporaceae</taxon>
        <taxon>Actinocorallia</taxon>
    </lineage>
</organism>
<proteinExistence type="predicted"/>
<dbReference type="Pfam" id="PF09250">
    <property type="entry name" value="Prim-Pol"/>
    <property type="match status" value="1"/>
</dbReference>
<gene>
    <name evidence="3" type="ORF">GCM10010468_34440</name>
</gene>
<reference evidence="4" key="1">
    <citation type="journal article" date="2019" name="Int. J. Syst. Evol. Microbiol.">
        <title>The Global Catalogue of Microorganisms (GCM) 10K type strain sequencing project: providing services to taxonomists for standard genome sequencing and annotation.</title>
        <authorList>
            <consortium name="The Broad Institute Genomics Platform"/>
            <consortium name="The Broad Institute Genome Sequencing Center for Infectious Disease"/>
            <person name="Wu L."/>
            <person name="Ma J."/>
        </authorList>
    </citation>
    <scope>NUCLEOTIDE SEQUENCE [LARGE SCALE GENOMIC DNA]</scope>
    <source>
        <strain evidence="4">JCM 9377</strain>
    </source>
</reference>
<dbReference type="SUPFAM" id="SSF56747">
    <property type="entry name" value="Prim-pol domain"/>
    <property type="match status" value="1"/>
</dbReference>